<keyword evidence="2" id="KW-1185">Reference proteome</keyword>
<evidence type="ECO:0000313" key="1">
    <source>
        <dbReference type="EMBL" id="WAI52112.1"/>
    </source>
</evidence>
<proteinExistence type="predicted"/>
<sequence>MFTRLAPVYLERVKAQLPRAGTNYRVLRLDADLFAFSSSEGSLFEFDGDGLTLRQNSVVWFGQGKLLGQEYPLKVAYFEPKVSELLAPATP</sequence>
<evidence type="ECO:0000313" key="2">
    <source>
        <dbReference type="Proteomes" id="UP001163624"/>
    </source>
</evidence>
<organism evidence="1 2">
    <name type="scientific">Pseudomonas triclosanedens</name>
    <dbReference type="NCBI Taxonomy" id="2961893"/>
    <lineage>
        <taxon>Bacteria</taxon>
        <taxon>Pseudomonadati</taxon>
        <taxon>Pseudomonadota</taxon>
        <taxon>Gammaproteobacteria</taxon>
        <taxon>Pseudomonadales</taxon>
        <taxon>Pseudomonadaceae</taxon>
        <taxon>Pseudomonas</taxon>
    </lineage>
</organism>
<dbReference type="Proteomes" id="UP001163624">
    <property type="component" value="Chromosome"/>
</dbReference>
<protein>
    <submittedName>
        <fullName evidence="1">Uncharacterized protein</fullName>
    </submittedName>
</protein>
<accession>A0ABY7A4F9</accession>
<dbReference type="EMBL" id="CP113432">
    <property type="protein sequence ID" value="WAI52112.1"/>
    <property type="molecule type" value="Genomic_DNA"/>
</dbReference>
<gene>
    <name evidence="1" type="ORF">OU419_12955</name>
</gene>
<dbReference type="RefSeq" id="WP_254474586.1">
    <property type="nucleotide sequence ID" value="NZ_CP113432.1"/>
</dbReference>
<reference evidence="1" key="1">
    <citation type="submission" date="2022-11" db="EMBL/GenBank/DDBJ databases">
        <title>Pseudomonas triclosanedens sp. nov., a triclosan degrader isolated from activated sludge.</title>
        <authorList>
            <person name="Yin Y."/>
            <person name="Lu Z."/>
        </authorList>
    </citation>
    <scope>NUCLEOTIDE SEQUENCE</scope>
    <source>
        <strain evidence="1">ZM23</strain>
    </source>
</reference>
<name>A0ABY7A4F9_9PSED</name>